<reference evidence="3" key="1">
    <citation type="submission" date="2010-12" db="EMBL/GenBank/DDBJ databases">
        <title>Complete sequence of plasmid 2 of Asticcacaulis excentricus CB 48.</title>
        <authorList>
            <consortium name="US DOE Joint Genome Institute"/>
            <person name="Lucas S."/>
            <person name="Copeland A."/>
            <person name="Lapidus A."/>
            <person name="Cheng J.-F."/>
            <person name="Bruce D."/>
            <person name="Goodwin L."/>
            <person name="Pitluck S."/>
            <person name="Teshima H."/>
            <person name="Davenport K."/>
            <person name="Detter J.C."/>
            <person name="Han C."/>
            <person name="Tapia R."/>
            <person name="Land M."/>
            <person name="Hauser L."/>
            <person name="Jeffries C."/>
            <person name="Kyrpides N."/>
            <person name="Ivanova N."/>
            <person name="Ovchinnikova G."/>
            <person name="Brun Y.V."/>
            <person name="Woyke T."/>
        </authorList>
    </citation>
    <scope>NUCLEOTIDE SEQUENCE [LARGE SCALE GENOMIC DNA]</scope>
    <source>
        <strain evidence="3">ATCC 15261 / DSM 4724 / KCTC 12464 / NCIMB 9791 / VKM B-1370 / CB 48</strain>
        <plasmid evidence="3">pASTEX02</plasmid>
    </source>
</reference>
<sequence>MTMRQTLAATACAITLGLLAVSAASAQAADGKPCHKCDYRTAPPSPNPHDVMPRIVKVPCAPADMGDCLKTGK</sequence>
<keyword evidence="3" id="KW-1185">Reference proteome</keyword>
<dbReference type="KEGG" id="aex:Astex_3839"/>
<accession>E8RW25</accession>
<keyword evidence="2" id="KW-0614">Plasmid</keyword>
<name>E8RW25_ASTEC</name>
<gene>
    <name evidence="2" type="ordered locus">Astex_3839</name>
</gene>
<evidence type="ECO:0000256" key="1">
    <source>
        <dbReference type="SAM" id="SignalP"/>
    </source>
</evidence>
<proteinExistence type="predicted"/>
<dbReference type="Proteomes" id="UP000001492">
    <property type="component" value="Plasmid pASTEX02"/>
</dbReference>
<geneLocation type="plasmid" evidence="2 3">
    <name>pASTEX02</name>
</geneLocation>
<feature type="chain" id="PRO_5003230931" description="Lipoprotein" evidence="1">
    <location>
        <begin position="29"/>
        <end position="73"/>
    </location>
</feature>
<dbReference type="RefSeq" id="WP_013481260.1">
    <property type="nucleotide sequence ID" value="NC_014819.1"/>
</dbReference>
<feature type="signal peptide" evidence="1">
    <location>
        <begin position="1"/>
        <end position="28"/>
    </location>
</feature>
<evidence type="ECO:0000313" key="2">
    <source>
        <dbReference type="EMBL" id="ADU15447.1"/>
    </source>
</evidence>
<organism evidence="2 3">
    <name type="scientific">Asticcacaulis excentricus (strain ATCC 15261 / DSM 4724 / KCTC 12464 / NCIMB 9791 / VKM B-1370 / CB 48)</name>
    <dbReference type="NCBI Taxonomy" id="573065"/>
    <lineage>
        <taxon>Bacteria</taxon>
        <taxon>Pseudomonadati</taxon>
        <taxon>Pseudomonadota</taxon>
        <taxon>Alphaproteobacteria</taxon>
        <taxon>Caulobacterales</taxon>
        <taxon>Caulobacteraceae</taxon>
        <taxon>Asticcacaulis</taxon>
    </lineage>
</organism>
<evidence type="ECO:0008006" key="4">
    <source>
        <dbReference type="Google" id="ProtNLM"/>
    </source>
</evidence>
<dbReference type="EMBL" id="CP002398">
    <property type="protein sequence ID" value="ADU15447.1"/>
    <property type="molecule type" value="Genomic_DNA"/>
</dbReference>
<keyword evidence="1" id="KW-0732">Signal</keyword>
<dbReference type="AlphaFoldDB" id="E8RW25"/>
<dbReference type="HOGENOM" id="CLU_2696565_0_0_5"/>
<protein>
    <recommendedName>
        <fullName evidence="4">Lipoprotein</fullName>
    </recommendedName>
</protein>
<evidence type="ECO:0000313" key="3">
    <source>
        <dbReference type="Proteomes" id="UP000001492"/>
    </source>
</evidence>